<evidence type="ECO:0000256" key="12">
    <source>
        <dbReference type="ARBA" id="ARBA00023027"/>
    </source>
</evidence>
<evidence type="ECO:0000256" key="1">
    <source>
        <dbReference type="ARBA" id="ARBA00003257"/>
    </source>
</evidence>
<dbReference type="GO" id="GO:0048039">
    <property type="term" value="F:ubiquinone binding"/>
    <property type="evidence" value="ECO:0007669"/>
    <property type="project" value="TreeGrafter"/>
</dbReference>
<evidence type="ECO:0000256" key="10">
    <source>
        <dbReference type="ARBA" id="ARBA00022982"/>
    </source>
</evidence>
<dbReference type="Pfam" id="PF00361">
    <property type="entry name" value="Proton_antipo_M"/>
    <property type="match status" value="1"/>
</dbReference>
<evidence type="ECO:0000256" key="7">
    <source>
        <dbReference type="ARBA" id="ARBA00022660"/>
    </source>
</evidence>
<keyword evidence="11 17" id="KW-1133">Transmembrane helix</keyword>
<evidence type="ECO:0000256" key="3">
    <source>
        <dbReference type="ARBA" id="ARBA00009025"/>
    </source>
</evidence>
<evidence type="ECO:0000256" key="16">
    <source>
        <dbReference type="ARBA" id="ARBA00049551"/>
    </source>
</evidence>
<feature type="domain" description="NADH:quinone oxidoreductase/Mrp antiporter transmembrane" evidence="18">
    <location>
        <begin position="100"/>
        <end position="377"/>
    </location>
</feature>
<evidence type="ECO:0000256" key="6">
    <source>
        <dbReference type="ARBA" id="ARBA00022448"/>
    </source>
</evidence>
<feature type="transmembrane region" description="Helical" evidence="17">
    <location>
        <begin position="79"/>
        <end position="98"/>
    </location>
</feature>
<comment type="similarity">
    <text evidence="3 17">Belongs to the complex I subunit 4 family.</text>
</comment>
<comment type="subcellular location">
    <subcellularLocation>
        <location evidence="2 17">Mitochondrion membrane</location>
        <topology evidence="2 17">Multi-pass membrane protein</topology>
    </subcellularLocation>
</comment>
<keyword evidence="9" id="KW-1278">Translocase</keyword>
<dbReference type="InterPro" id="IPR001750">
    <property type="entry name" value="ND/Mrp_TM"/>
</dbReference>
<dbReference type="AlphaFoldDB" id="C3TX60"/>
<keyword evidence="10 17" id="KW-0249">Electron transport</keyword>
<feature type="transmembrane region" description="Helical" evidence="17">
    <location>
        <begin position="291"/>
        <end position="313"/>
    </location>
</feature>
<evidence type="ECO:0000259" key="18">
    <source>
        <dbReference type="Pfam" id="PF00361"/>
    </source>
</evidence>
<keyword evidence="12 17" id="KW-0520">NAD</keyword>
<evidence type="ECO:0000256" key="8">
    <source>
        <dbReference type="ARBA" id="ARBA00022692"/>
    </source>
</evidence>
<proteinExistence type="inferred from homology"/>
<dbReference type="PANTHER" id="PTHR43507">
    <property type="entry name" value="NADH-UBIQUINONE OXIDOREDUCTASE CHAIN 4"/>
    <property type="match status" value="1"/>
</dbReference>
<feature type="transmembrane region" description="Helical" evidence="17">
    <location>
        <begin position="171"/>
        <end position="194"/>
    </location>
</feature>
<feature type="transmembrane region" description="Helical" evidence="17">
    <location>
        <begin position="104"/>
        <end position="124"/>
    </location>
</feature>
<feature type="transmembrane region" description="Helical" evidence="17">
    <location>
        <begin position="12"/>
        <end position="37"/>
    </location>
</feature>
<comment type="catalytic activity">
    <reaction evidence="16 17">
        <text>a ubiquinone + NADH + 5 H(+)(in) = a ubiquinol + NAD(+) + 4 H(+)(out)</text>
        <dbReference type="Rhea" id="RHEA:29091"/>
        <dbReference type="Rhea" id="RHEA-COMP:9565"/>
        <dbReference type="Rhea" id="RHEA-COMP:9566"/>
        <dbReference type="ChEBI" id="CHEBI:15378"/>
        <dbReference type="ChEBI" id="CHEBI:16389"/>
        <dbReference type="ChEBI" id="CHEBI:17976"/>
        <dbReference type="ChEBI" id="CHEBI:57540"/>
        <dbReference type="ChEBI" id="CHEBI:57945"/>
        <dbReference type="EC" id="7.1.1.2"/>
    </reaction>
</comment>
<sequence>MYVINLIPSFLFFWWKVFFYLLSFFFFFFFFSINFSFFSFISYVFGLDYVSYLFICLSIWICILMTYSMFSYRLAVGSVYFLICLNFLILMLFLVFLVMDFFYFYFFFEGSLIPVFLIIFGWGYQPERLGAGYYLIFYTLFASFPFLVVIFYIYLVNGGFMYFYNFKVLDWFVGFFILFSFLVSFPSFGVHLWLPSAHVEAPVSGSMILAGVLLKLGGYGFFRSLGFLYYFLFNYSFFFISLSLYGCLLISLFCLVQSDIKILIAYSSVSHMGVVICGLFMMTTWGVLGSLLFMLGHGFVSSGLFYLVGIVYSRVGSRSFFLVKGLLNFMPSLSLFWFFFCCMNMSCPPSINLFSEISIVFSLLHWSYYTYIFVFFFLFFSACYSLAIFFLSQHGQFSSMLRICSNCKLLEFFVLFLHLYPVFFMMFDMFFFSLLFNLIC</sequence>
<evidence type="ECO:0000313" key="20">
    <source>
        <dbReference type="EMBL" id="ACI28659.1"/>
    </source>
</evidence>
<comment type="function">
    <text evidence="1">Core subunit of the mitochondrial membrane respiratory chain NADH dehydrogenase (Complex I) that is believed to belong to the minimal assembly required for catalysis. Complex I functions in the transfer of electrons from NADH to the respiratory chain. The immediate electron acceptor for the enzyme is believed to be ubiquinone.</text>
</comment>
<evidence type="ECO:0000256" key="5">
    <source>
        <dbReference type="ARBA" id="ARBA00021006"/>
    </source>
</evidence>
<evidence type="ECO:0000256" key="13">
    <source>
        <dbReference type="ARBA" id="ARBA00023075"/>
    </source>
</evidence>
<keyword evidence="6 17" id="KW-0813">Transport</keyword>
<name>C3TX60_9HEMI</name>
<organism evidence="20">
    <name type="scientific">Geisha distinctissima</name>
    <dbReference type="NCBI Taxonomy" id="130583"/>
    <lineage>
        <taxon>Eukaryota</taxon>
        <taxon>Metazoa</taxon>
        <taxon>Ecdysozoa</taxon>
        <taxon>Arthropoda</taxon>
        <taxon>Hexapoda</taxon>
        <taxon>Insecta</taxon>
        <taxon>Pterygota</taxon>
        <taxon>Neoptera</taxon>
        <taxon>Paraneoptera</taxon>
        <taxon>Hemiptera</taxon>
        <taxon>Auchenorrhyncha</taxon>
        <taxon>Fulgoroidea</taxon>
        <taxon>Flatidae</taxon>
        <taxon>Flatinae</taxon>
        <taxon>Phyllyphantini</taxon>
        <taxon>Geisha</taxon>
    </lineage>
</organism>
<feature type="transmembrane region" description="Helical" evidence="17">
    <location>
        <begin position="325"/>
        <end position="346"/>
    </location>
</feature>
<feature type="transmembrane region" description="Helical" evidence="17">
    <location>
        <begin position="49"/>
        <end position="67"/>
    </location>
</feature>
<keyword evidence="15 17" id="KW-0472">Membrane</keyword>
<comment type="function">
    <text evidence="17">Core subunit of the mitochondrial membrane respiratory chain NADH dehydrogenase (Complex I) which catalyzes electron transfer from NADH through the respiratory chain, using ubiquinone as an electron acceptor. Essential for the catalytic activity and assembly of complex I.</text>
</comment>
<feature type="transmembrane region" description="Helical" evidence="17">
    <location>
        <begin position="131"/>
        <end position="155"/>
    </location>
</feature>
<evidence type="ECO:0000256" key="4">
    <source>
        <dbReference type="ARBA" id="ARBA00012944"/>
    </source>
</evidence>
<dbReference type="GO" id="GO:0031966">
    <property type="term" value="C:mitochondrial membrane"/>
    <property type="evidence" value="ECO:0007669"/>
    <property type="project" value="UniProtKB-SubCell"/>
</dbReference>
<dbReference type="InterPro" id="IPR003918">
    <property type="entry name" value="NADH_UbQ_OxRdtase"/>
</dbReference>
<dbReference type="GO" id="GO:0003954">
    <property type="term" value="F:NADH dehydrogenase activity"/>
    <property type="evidence" value="ECO:0007669"/>
    <property type="project" value="TreeGrafter"/>
</dbReference>
<dbReference type="EC" id="7.1.1.2" evidence="4 17"/>
<accession>C3TX60</accession>
<feature type="transmembrane region" description="Helical" evidence="17">
    <location>
        <begin position="201"/>
        <end position="222"/>
    </location>
</feature>
<dbReference type="EMBL" id="FJ230961">
    <property type="protein sequence ID" value="ACI28659.1"/>
    <property type="molecule type" value="Genomic_DNA"/>
</dbReference>
<geneLocation type="mitochondrion" evidence="20"/>
<evidence type="ECO:0000256" key="14">
    <source>
        <dbReference type="ARBA" id="ARBA00023128"/>
    </source>
</evidence>
<evidence type="ECO:0000259" key="19">
    <source>
        <dbReference type="Pfam" id="PF01059"/>
    </source>
</evidence>
<dbReference type="GO" id="GO:0042773">
    <property type="term" value="P:ATP synthesis coupled electron transport"/>
    <property type="evidence" value="ECO:0007669"/>
    <property type="project" value="InterPro"/>
</dbReference>
<feature type="transmembrane region" description="Helical" evidence="17">
    <location>
        <begin position="228"/>
        <end position="256"/>
    </location>
</feature>
<dbReference type="PANTHER" id="PTHR43507:SF20">
    <property type="entry name" value="NADH-UBIQUINONE OXIDOREDUCTASE CHAIN 4"/>
    <property type="match status" value="1"/>
</dbReference>
<evidence type="ECO:0000256" key="9">
    <source>
        <dbReference type="ARBA" id="ARBA00022967"/>
    </source>
</evidence>
<dbReference type="InterPro" id="IPR000260">
    <property type="entry name" value="NADH4_N"/>
</dbReference>
<dbReference type="Pfam" id="PF01059">
    <property type="entry name" value="Oxidored_q5_N"/>
    <property type="match status" value="1"/>
</dbReference>
<protein>
    <recommendedName>
        <fullName evidence="5 17">NADH-ubiquinone oxidoreductase chain 4</fullName>
        <ecNumber evidence="4 17">7.1.1.2</ecNumber>
    </recommendedName>
</protein>
<keyword evidence="7 17" id="KW-0679">Respiratory chain</keyword>
<evidence type="ECO:0000256" key="17">
    <source>
        <dbReference type="RuleBase" id="RU003297"/>
    </source>
</evidence>
<evidence type="ECO:0000256" key="15">
    <source>
        <dbReference type="ARBA" id="ARBA00023136"/>
    </source>
</evidence>
<evidence type="ECO:0000256" key="2">
    <source>
        <dbReference type="ARBA" id="ARBA00004225"/>
    </source>
</evidence>
<keyword evidence="14 17" id="KW-0496">Mitochondrion</keyword>
<dbReference type="GO" id="GO:0015990">
    <property type="term" value="P:electron transport coupled proton transport"/>
    <property type="evidence" value="ECO:0007669"/>
    <property type="project" value="TreeGrafter"/>
</dbReference>
<keyword evidence="13 17" id="KW-0830">Ubiquinone</keyword>
<reference evidence="20" key="1">
    <citation type="journal article" date="2009" name="Acta Biochim. Biophys. Sin.">
        <title>The complete mitochondrial genome sequence of Geisha distinctissima (Hemiptera: Flatidae) and comparison with other hemipteran insects.</title>
        <authorList>
            <person name="Song N."/>
        </authorList>
    </citation>
    <scope>NUCLEOTIDE SEQUENCE</scope>
</reference>
<feature type="transmembrane region" description="Helical" evidence="17">
    <location>
        <begin position="366"/>
        <end position="391"/>
    </location>
</feature>
<gene>
    <name evidence="20" type="primary">nad4</name>
</gene>
<keyword evidence="8 17" id="KW-0812">Transmembrane</keyword>
<evidence type="ECO:0000256" key="11">
    <source>
        <dbReference type="ARBA" id="ARBA00022989"/>
    </source>
</evidence>
<dbReference type="GO" id="GO:0008137">
    <property type="term" value="F:NADH dehydrogenase (ubiquinone) activity"/>
    <property type="evidence" value="ECO:0007669"/>
    <property type="project" value="UniProtKB-UniRule"/>
</dbReference>
<feature type="transmembrane region" description="Helical" evidence="17">
    <location>
        <begin position="412"/>
        <end position="439"/>
    </location>
</feature>
<feature type="domain" description="NADH:ubiquinone oxidoreductase chain 4 N-terminal" evidence="19">
    <location>
        <begin position="2"/>
        <end position="94"/>
    </location>
</feature>
<dbReference type="PRINTS" id="PR01437">
    <property type="entry name" value="NUOXDRDTASE4"/>
</dbReference>
<feature type="transmembrane region" description="Helical" evidence="17">
    <location>
        <begin position="263"/>
        <end position="285"/>
    </location>
</feature>